<dbReference type="Proteomes" id="UP000297280">
    <property type="component" value="Unassembled WGS sequence"/>
</dbReference>
<dbReference type="AlphaFoldDB" id="A0A4Z1K8P6"/>
<organism evidence="2 3">
    <name type="scientific">Botrytis porri</name>
    <dbReference type="NCBI Taxonomy" id="87229"/>
    <lineage>
        <taxon>Eukaryota</taxon>
        <taxon>Fungi</taxon>
        <taxon>Dikarya</taxon>
        <taxon>Ascomycota</taxon>
        <taxon>Pezizomycotina</taxon>
        <taxon>Leotiomycetes</taxon>
        <taxon>Helotiales</taxon>
        <taxon>Sclerotiniaceae</taxon>
        <taxon>Botrytis</taxon>
    </lineage>
</organism>
<protein>
    <submittedName>
        <fullName evidence="2">Uncharacterized protein</fullName>
    </submittedName>
</protein>
<feature type="compositionally biased region" description="Gly residues" evidence="1">
    <location>
        <begin position="1"/>
        <end position="10"/>
    </location>
</feature>
<keyword evidence="3" id="KW-1185">Reference proteome</keyword>
<gene>
    <name evidence="2" type="ORF">BPOR_0821g00030</name>
</gene>
<feature type="compositionally biased region" description="Gly residues" evidence="1">
    <location>
        <begin position="24"/>
        <end position="37"/>
    </location>
</feature>
<dbReference type="EMBL" id="PQXO01000818">
    <property type="protein sequence ID" value="TGO82483.1"/>
    <property type="molecule type" value="Genomic_DNA"/>
</dbReference>
<sequence>MSEEFGGGGKLGEDVESGGETDEGIGGGGEDVQSGGGQEEDGGVGVESLVESCVFGDVFWGGVEPGGEED</sequence>
<evidence type="ECO:0000313" key="2">
    <source>
        <dbReference type="EMBL" id="TGO82483.1"/>
    </source>
</evidence>
<feature type="compositionally biased region" description="Acidic residues" evidence="1">
    <location>
        <begin position="14"/>
        <end position="23"/>
    </location>
</feature>
<name>A0A4Z1K8P6_9HELO</name>
<accession>A0A4Z1K8P6</accession>
<evidence type="ECO:0000256" key="1">
    <source>
        <dbReference type="SAM" id="MobiDB-lite"/>
    </source>
</evidence>
<feature type="region of interest" description="Disordered" evidence="1">
    <location>
        <begin position="1"/>
        <end position="48"/>
    </location>
</feature>
<evidence type="ECO:0000313" key="3">
    <source>
        <dbReference type="Proteomes" id="UP000297280"/>
    </source>
</evidence>
<comment type="caution">
    <text evidence="2">The sequence shown here is derived from an EMBL/GenBank/DDBJ whole genome shotgun (WGS) entry which is preliminary data.</text>
</comment>
<reference evidence="2 3" key="1">
    <citation type="submission" date="2017-12" db="EMBL/GenBank/DDBJ databases">
        <title>Comparative genomics of Botrytis spp.</title>
        <authorList>
            <person name="Valero-Jimenez C.A."/>
            <person name="Tapia P."/>
            <person name="Veloso J."/>
            <person name="Silva-Moreno E."/>
            <person name="Staats M."/>
            <person name="Valdes J.H."/>
            <person name="Van Kan J.A.L."/>
        </authorList>
    </citation>
    <scope>NUCLEOTIDE SEQUENCE [LARGE SCALE GENOMIC DNA]</scope>
    <source>
        <strain evidence="2 3">MUCL3349</strain>
    </source>
</reference>
<proteinExistence type="predicted"/>